<comment type="caution">
    <text evidence="2">The sequence shown here is derived from an EMBL/GenBank/DDBJ whole genome shotgun (WGS) entry which is preliminary data.</text>
</comment>
<evidence type="ECO:0000313" key="2">
    <source>
        <dbReference type="EMBL" id="OGM18745.1"/>
    </source>
</evidence>
<gene>
    <name evidence="2" type="ORF">A2685_01825</name>
</gene>
<proteinExistence type="predicted"/>
<reference evidence="2 3" key="1">
    <citation type="journal article" date="2016" name="Nat. Commun.">
        <title>Thousands of microbial genomes shed light on interconnected biogeochemical processes in an aquifer system.</title>
        <authorList>
            <person name="Anantharaman K."/>
            <person name="Brown C.T."/>
            <person name="Hug L.A."/>
            <person name="Sharon I."/>
            <person name="Castelle C.J."/>
            <person name="Probst A.J."/>
            <person name="Thomas B.C."/>
            <person name="Singh A."/>
            <person name="Wilkins M.J."/>
            <person name="Karaoz U."/>
            <person name="Brodie E.L."/>
            <person name="Williams K.H."/>
            <person name="Hubbard S.S."/>
            <person name="Banfield J.F."/>
        </authorList>
    </citation>
    <scope>NUCLEOTIDE SEQUENCE [LARGE SCALE GENOMIC DNA]</scope>
</reference>
<protein>
    <submittedName>
        <fullName evidence="2">Uncharacterized protein</fullName>
    </submittedName>
</protein>
<dbReference type="AlphaFoldDB" id="A0A1F7XWU2"/>
<keyword evidence="1" id="KW-1133">Transmembrane helix</keyword>
<keyword evidence="1" id="KW-0812">Transmembrane</keyword>
<feature type="transmembrane region" description="Helical" evidence="1">
    <location>
        <begin position="6"/>
        <end position="27"/>
    </location>
</feature>
<name>A0A1F7XWU2_9BACT</name>
<dbReference type="Proteomes" id="UP000178446">
    <property type="component" value="Unassembled WGS sequence"/>
</dbReference>
<sequence length="214" mass="23829">MRKLAFILLNILYICSISVLGLSVYRLSATKKEALQKEEGFTSNFKPEQTTVENPNTCDLVCEENIDEAISEAIATLSATKQEVVKYVQDTSVKTTYIPMGSSTIVTSTDWVDVPDSGVYIDLEKDYGKSAKVSWEASLKVAHGNGKAFARLYDDTNKIAVDYSEITTENNVNFKQLSSGNLPFWRGRNLYKVQLKSLNSFEITYGGGKIKVSY</sequence>
<evidence type="ECO:0000313" key="3">
    <source>
        <dbReference type="Proteomes" id="UP000178446"/>
    </source>
</evidence>
<keyword evidence="1" id="KW-0472">Membrane</keyword>
<organism evidence="2 3">
    <name type="scientific">Candidatus Woesebacteria bacterium RIFCSPHIGHO2_01_FULL_37_10</name>
    <dbReference type="NCBI Taxonomy" id="1802489"/>
    <lineage>
        <taxon>Bacteria</taxon>
        <taxon>Candidatus Woeseibacteriota</taxon>
    </lineage>
</organism>
<evidence type="ECO:0000256" key="1">
    <source>
        <dbReference type="SAM" id="Phobius"/>
    </source>
</evidence>
<dbReference type="EMBL" id="MGGB01000035">
    <property type="protein sequence ID" value="OGM18745.1"/>
    <property type="molecule type" value="Genomic_DNA"/>
</dbReference>
<accession>A0A1F7XWU2</accession>